<dbReference type="Proteomes" id="UP000887580">
    <property type="component" value="Unplaced"/>
</dbReference>
<sequence length="106" mass="11944">MNSKIRVFILCFISVLSVTKAKDFALNLEYSLDGSTFSKLGEISLHQKHNGNYTGNVKFDSSISQTLFKQIQSKIGSSPHSLYYVKSGDLLSSNLACYMVRKIFYM</sequence>
<accession>A0AC35G2T9</accession>
<evidence type="ECO:0000313" key="1">
    <source>
        <dbReference type="Proteomes" id="UP000887580"/>
    </source>
</evidence>
<name>A0AC35G2T9_9BILA</name>
<evidence type="ECO:0000313" key="2">
    <source>
        <dbReference type="WBParaSite" id="PS1159_v2.g23322.t1"/>
    </source>
</evidence>
<organism evidence="1 2">
    <name type="scientific">Panagrolaimus sp. PS1159</name>
    <dbReference type="NCBI Taxonomy" id="55785"/>
    <lineage>
        <taxon>Eukaryota</taxon>
        <taxon>Metazoa</taxon>
        <taxon>Ecdysozoa</taxon>
        <taxon>Nematoda</taxon>
        <taxon>Chromadorea</taxon>
        <taxon>Rhabditida</taxon>
        <taxon>Tylenchina</taxon>
        <taxon>Panagrolaimomorpha</taxon>
        <taxon>Panagrolaimoidea</taxon>
        <taxon>Panagrolaimidae</taxon>
        <taxon>Panagrolaimus</taxon>
    </lineage>
</organism>
<reference evidence="2" key="1">
    <citation type="submission" date="2022-11" db="UniProtKB">
        <authorList>
            <consortium name="WormBaseParasite"/>
        </authorList>
    </citation>
    <scope>IDENTIFICATION</scope>
</reference>
<protein>
    <submittedName>
        <fullName evidence="2">Uncharacterized protein</fullName>
    </submittedName>
</protein>
<proteinExistence type="predicted"/>
<dbReference type="WBParaSite" id="PS1159_v2.g23322.t1">
    <property type="protein sequence ID" value="PS1159_v2.g23322.t1"/>
    <property type="gene ID" value="PS1159_v2.g23322"/>
</dbReference>